<sequence length="142" mass="15745">MHPFANHDEPAHIQKARQQFAQTMAAQPELLAAGMQALDLASAAFVDAEQALPKLEASRRRVAELEQIIASTKHIRNGRKNRNHKWRQQLRKLRSILTSATASDKNKIRSLLSTIDFWLATGQARESAVPDDSANAPASPTE</sequence>
<evidence type="ECO:0000313" key="1">
    <source>
        <dbReference type="EMBL" id="TLM88763.1"/>
    </source>
</evidence>
<dbReference type="Proteomes" id="UP000305517">
    <property type="component" value="Unassembled WGS sequence"/>
</dbReference>
<gene>
    <name evidence="1" type="ORF">FDY95_23300</name>
</gene>
<comment type="caution">
    <text evidence="1">The sequence shown here is derived from an EMBL/GenBank/DDBJ whole genome shotgun (WGS) entry which is preliminary data.</text>
</comment>
<proteinExistence type="predicted"/>
<organism evidence="1 2">
    <name type="scientific">Hymenobacter jeollabukensis</name>
    <dbReference type="NCBI Taxonomy" id="2025313"/>
    <lineage>
        <taxon>Bacteria</taxon>
        <taxon>Pseudomonadati</taxon>
        <taxon>Bacteroidota</taxon>
        <taxon>Cytophagia</taxon>
        <taxon>Cytophagales</taxon>
        <taxon>Hymenobacteraceae</taxon>
        <taxon>Hymenobacter</taxon>
    </lineage>
</organism>
<dbReference type="EMBL" id="VAJM01000016">
    <property type="protein sequence ID" value="TLM88763.1"/>
    <property type="molecule type" value="Genomic_DNA"/>
</dbReference>
<accession>A0A5R8WJH7</accession>
<protein>
    <submittedName>
        <fullName evidence="1">Uncharacterized protein</fullName>
    </submittedName>
</protein>
<dbReference type="RefSeq" id="WP_138081649.1">
    <property type="nucleotide sequence ID" value="NZ_VAJM01000016.1"/>
</dbReference>
<keyword evidence="2" id="KW-1185">Reference proteome</keyword>
<name>A0A5R8WJH7_9BACT</name>
<dbReference type="AlphaFoldDB" id="A0A5R8WJH7"/>
<reference evidence="1 2" key="1">
    <citation type="submission" date="2019-05" db="EMBL/GenBank/DDBJ databases">
        <title>Hymenobacter edaphi sp. nov., isolated from abandoned arsenic-contaminated farmland soil.</title>
        <authorList>
            <person name="Nie L."/>
        </authorList>
    </citation>
    <scope>NUCLEOTIDE SEQUENCE [LARGE SCALE GENOMIC DNA]</scope>
    <source>
        <strain evidence="1 2">1-3-3-8</strain>
    </source>
</reference>
<evidence type="ECO:0000313" key="2">
    <source>
        <dbReference type="Proteomes" id="UP000305517"/>
    </source>
</evidence>